<sequence>MNPFYSTVLLFAVKGVEPWESCIKYSSFLSPFHTERCNMSDETLPNLHLHMNDLQDILASIALDESANV</sequence>
<name>A0A8I3A6D7_9AGAM</name>
<organism evidence="1 2">
    <name type="scientific">Boletus reticuloceps</name>
    <dbReference type="NCBI Taxonomy" id="495285"/>
    <lineage>
        <taxon>Eukaryota</taxon>
        <taxon>Fungi</taxon>
        <taxon>Dikarya</taxon>
        <taxon>Basidiomycota</taxon>
        <taxon>Agaricomycotina</taxon>
        <taxon>Agaricomycetes</taxon>
        <taxon>Agaricomycetidae</taxon>
        <taxon>Boletales</taxon>
        <taxon>Boletineae</taxon>
        <taxon>Boletaceae</taxon>
        <taxon>Boletoideae</taxon>
        <taxon>Boletus</taxon>
    </lineage>
</organism>
<dbReference type="AlphaFoldDB" id="A0A8I3A6D7"/>
<accession>A0A8I3A6D7</accession>
<keyword evidence="2" id="KW-1185">Reference proteome</keyword>
<protein>
    <submittedName>
        <fullName evidence="1">Uncharacterized protein</fullName>
    </submittedName>
</protein>
<proteinExistence type="predicted"/>
<dbReference type="EMBL" id="JAGFBS010000024">
    <property type="protein sequence ID" value="KAG6373036.1"/>
    <property type="molecule type" value="Genomic_DNA"/>
</dbReference>
<evidence type="ECO:0000313" key="1">
    <source>
        <dbReference type="EMBL" id="KAG6373036.1"/>
    </source>
</evidence>
<comment type="caution">
    <text evidence="1">The sequence shown here is derived from an EMBL/GenBank/DDBJ whole genome shotgun (WGS) entry which is preliminary data.</text>
</comment>
<reference evidence="1" key="1">
    <citation type="submission" date="2021-03" db="EMBL/GenBank/DDBJ databases">
        <title>Evolutionary innovations through gain and loss of genes in the ectomycorrhizal Boletales.</title>
        <authorList>
            <person name="Wu G."/>
            <person name="Miyauchi S."/>
            <person name="Morin E."/>
            <person name="Yang Z.-L."/>
            <person name="Xu J."/>
            <person name="Martin F.M."/>
        </authorList>
    </citation>
    <scope>NUCLEOTIDE SEQUENCE</scope>
    <source>
        <strain evidence="1">BR01</strain>
    </source>
</reference>
<gene>
    <name evidence="1" type="ORF">JVT61DRAFT_7093</name>
</gene>
<dbReference type="Proteomes" id="UP000683000">
    <property type="component" value="Unassembled WGS sequence"/>
</dbReference>
<evidence type="ECO:0000313" key="2">
    <source>
        <dbReference type="Proteomes" id="UP000683000"/>
    </source>
</evidence>